<evidence type="ECO:0000313" key="2">
    <source>
        <dbReference type="Proteomes" id="UP001243717"/>
    </source>
</evidence>
<proteinExistence type="predicted"/>
<dbReference type="Proteomes" id="UP001243717">
    <property type="component" value="Unassembled WGS sequence"/>
</dbReference>
<protein>
    <submittedName>
        <fullName evidence="1">Uncharacterized protein</fullName>
    </submittedName>
</protein>
<evidence type="ECO:0000313" key="1">
    <source>
        <dbReference type="EMBL" id="MDQ8196397.1"/>
    </source>
</evidence>
<organism evidence="1 2">
    <name type="scientific">Thalassobacterium sedimentorum</name>
    <dbReference type="NCBI Taxonomy" id="3041258"/>
    <lineage>
        <taxon>Bacteria</taxon>
        <taxon>Pseudomonadati</taxon>
        <taxon>Verrucomicrobiota</taxon>
        <taxon>Opitutia</taxon>
        <taxon>Puniceicoccales</taxon>
        <taxon>Coraliomargaritaceae</taxon>
        <taxon>Thalassobacterium</taxon>
    </lineage>
</organism>
<accession>A0ABU1ANM6</accession>
<sequence length="180" mass="21209">MPSIEIVSVGCKEPTPFSGSKHFGVLVEMGVESHHNLFKKELDGISGCIAHIGNKDQENENFEICYANEIIEWDDTEIEIPQVDIENNEEIGNWGQNQDFYYELKNNLKDDLKSLFEHMLARSPENEILFFTRWQFGPEVGEEFQEMDFETFWSQHACQHLRWNTLYRIKKTERTSPMRQ</sequence>
<comment type="caution">
    <text evidence="1">The sequence shown here is derived from an EMBL/GenBank/DDBJ whole genome shotgun (WGS) entry which is preliminary data.</text>
</comment>
<gene>
    <name evidence="1" type="ORF">QEH59_18355</name>
</gene>
<name>A0ABU1ANM6_9BACT</name>
<reference evidence="1 2" key="1">
    <citation type="submission" date="2023-04" db="EMBL/GenBank/DDBJ databases">
        <title>A novel bacteria isolated from coastal sediment.</title>
        <authorList>
            <person name="Liu X.-J."/>
            <person name="Du Z.-J."/>
        </authorList>
    </citation>
    <scope>NUCLEOTIDE SEQUENCE [LARGE SCALE GENOMIC DNA]</scope>
    <source>
        <strain evidence="1 2">SDUM461004</strain>
    </source>
</reference>
<keyword evidence="2" id="KW-1185">Reference proteome</keyword>
<dbReference type="EMBL" id="JARXIC010000078">
    <property type="protein sequence ID" value="MDQ8196397.1"/>
    <property type="molecule type" value="Genomic_DNA"/>
</dbReference>